<evidence type="ECO:0000256" key="1">
    <source>
        <dbReference type="ARBA" id="ARBA00006534"/>
    </source>
</evidence>
<dbReference type="Gene3D" id="3.40.50.880">
    <property type="match status" value="1"/>
</dbReference>
<dbReference type="SUPFAM" id="SSF52317">
    <property type="entry name" value="Class I glutamine amidotransferase-like"/>
    <property type="match status" value="1"/>
</dbReference>
<feature type="domain" description="Peptidase C-terminal archaeal/bacterial" evidence="6">
    <location>
        <begin position="55"/>
        <end position="119"/>
    </location>
</feature>
<protein>
    <submittedName>
        <fullName evidence="7">Cyanophycinase</fullName>
    </submittedName>
</protein>
<keyword evidence="8" id="KW-1185">Reference proteome</keyword>
<evidence type="ECO:0000256" key="5">
    <source>
        <dbReference type="SAM" id="SignalP"/>
    </source>
</evidence>
<dbReference type="InterPro" id="IPR007280">
    <property type="entry name" value="Peptidase_C_arc/bac"/>
</dbReference>
<feature type="signal peptide" evidence="5">
    <location>
        <begin position="1"/>
        <end position="21"/>
    </location>
</feature>
<keyword evidence="2" id="KW-0645">Protease</keyword>
<evidence type="ECO:0000259" key="6">
    <source>
        <dbReference type="Pfam" id="PF04151"/>
    </source>
</evidence>
<keyword evidence="3" id="KW-0378">Hydrolase</keyword>
<dbReference type="CDD" id="cd03145">
    <property type="entry name" value="GAT1_cyanophycinase"/>
    <property type="match status" value="1"/>
</dbReference>
<keyword evidence="4" id="KW-0720">Serine protease</keyword>
<evidence type="ECO:0000313" key="7">
    <source>
        <dbReference type="EMBL" id="ALS97858.1"/>
    </source>
</evidence>
<dbReference type="RefSeq" id="WP_062477791.1">
    <property type="nucleotide sequence ID" value="NZ_CP013650.1"/>
</dbReference>
<dbReference type="AlphaFoldDB" id="A0A0U3AIN3"/>
<accession>A0A0U3AIN3</accession>
<keyword evidence="5" id="KW-0732">Signal</keyword>
<comment type="similarity">
    <text evidence="1">Belongs to the peptidase S51 family.</text>
</comment>
<dbReference type="GO" id="GO:0008236">
    <property type="term" value="F:serine-type peptidase activity"/>
    <property type="evidence" value="ECO:0007669"/>
    <property type="project" value="UniProtKB-KW"/>
</dbReference>
<organism evidence="7 8">
    <name type="scientific">Lacimicrobium alkaliphilum</name>
    <dbReference type="NCBI Taxonomy" id="1526571"/>
    <lineage>
        <taxon>Bacteria</taxon>
        <taxon>Pseudomonadati</taxon>
        <taxon>Pseudomonadota</taxon>
        <taxon>Gammaproteobacteria</taxon>
        <taxon>Alteromonadales</taxon>
        <taxon>Alteromonadaceae</taxon>
        <taxon>Lacimicrobium</taxon>
    </lineage>
</organism>
<dbReference type="PANTHER" id="PTHR36175">
    <property type="entry name" value="CYANOPHYCINASE"/>
    <property type="match status" value="1"/>
</dbReference>
<dbReference type="KEGG" id="lal:AT746_05945"/>
<name>A0A0U3AIN3_9ALTE</name>
<dbReference type="Pfam" id="PF04151">
    <property type="entry name" value="PPC"/>
    <property type="match status" value="1"/>
</dbReference>
<dbReference type="GO" id="GO:0006508">
    <property type="term" value="P:proteolysis"/>
    <property type="evidence" value="ECO:0007669"/>
    <property type="project" value="UniProtKB-KW"/>
</dbReference>
<proteinExistence type="inferred from homology"/>
<gene>
    <name evidence="7" type="ORF">AT746_05945</name>
</gene>
<dbReference type="Gene3D" id="2.60.120.380">
    <property type="match status" value="1"/>
</dbReference>
<dbReference type="STRING" id="1526571.AT746_05945"/>
<feature type="chain" id="PRO_5006835974" evidence="5">
    <location>
        <begin position="22"/>
        <end position="457"/>
    </location>
</feature>
<dbReference type="Pfam" id="PF03575">
    <property type="entry name" value="Peptidase_S51"/>
    <property type="match status" value="1"/>
</dbReference>
<dbReference type="SUPFAM" id="SSF89260">
    <property type="entry name" value="Collagen-binding domain"/>
    <property type="match status" value="1"/>
</dbReference>
<dbReference type="InterPro" id="IPR029062">
    <property type="entry name" value="Class_I_gatase-like"/>
</dbReference>
<evidence type="ECO:0000256" key="4">
    <source>
        <dbReference type="ARBA" id="ARBA00022825"/>
    </source>
</evidence>
<dbReference type="PANTHER" id="PTHR36175:SF1">
    <property type="entry name" value="CYANOPHYCINASE"/>
    <property type="match status" value="1"/>
</dbReference>
<dbReference type="EMBL" id="CP013650">
    <property type="protein sequence ID" value="ALS97858.1"/>
    <property type="molecule type" value="Genomic_DNA"/>
</dbReference>
<dbReference type="OrthoDB" id="9799980at2"/>
<sequence>MKPMLKIAALLAAAYGSQAQACITAESENNDSEANANGPPCAATTVQGTIDSRQDVDWYQFSLAGSGDINISLSHDNNDDFDWELYEVSGPAVASGATSANPETGSYAAGAGEHFIKITRYSGTGGYQLNVEFPDGSAGTPVCGDYGPRPAKPQALTATLVGNGDDSCPVLPDDGAVLLMGGGTDVDDAFSLRVKPHIDGGDIVVLRTTGTDAYNDYLAGLTDADSVETLIVDSRTLADSDYVKWAIESAEFVWISGGDQSDYLNQWADTKVQDAIDGVYQRGGVIGGTSAGNAVQSEYVYDPDGVSGAVSDEVVTDFCHSTINVTTPFLSTPVMQDTITDTHFYERDRMGRMAVFLAHIGMGKRAIGVSEATSMFVTADGNGIVDGQYEAYVLETDAQTSFTQTQCGQPVVLQDLLRYRLLSGDSFNLITGQSNVLPMRMDINGSSSSFYVPSNPY</sequence>
<reference evidence="7 8" key="1">
    <citation type="submission" date="2015-12" db="EMBL/GenBank/DDBJ databases">
        <title>Complete genome of Lacimicrobium alkaliphilum KCTC 32984.</title>
        <authorList>
            <person name="Kim S.-G."/>
            <person name="Lee Y.-J."/>
        </authorList>
    </citation>
    <scope>NUCLEOTIDE SEQUENCE [LARGE SCALE GENOMIC DNA]</scope>
    <source>
        <strain evidence="7 8">YelD216</strain>
    </source>
</reference>
<evidence type="ECO:0000256" key="3">
    <source>
        <dbReference type="ARBA" id="ARBA00022801"/>
    </source>
</evidence>
<evidence type="ECO:0000256" key="2">
    <source>
        <dbReference type="ARBA" id="ARBA00022670"/>
    </source>
</evidence>
<dbReference type="Proteomes" id="UP000068447">
    <property type="component" value="Chromosome"/>
</dbReference>
<dbReference type="InterPro" id="IPR005320">
    <property type="entry name" value="Peptidase_S51"/>
</dbReference>
<evidence type="ECO:0000313" key="8">
    <source>
        <dbReference type="Proteomes" id="UP000068447"/>
    </source>
</evidence>